<dbReference type="RefSeq" id="WP_129711062.1">
    <property type="nucleotide sequence ID" value="NZ_PYGE01000011.1"/>
</dbReference>
<dbReference type="AlphaFoldDB" id="A0A2P8DY82"/>
<dbReference type="InterPro" id="IPR016181">
    <property type="entry name" value="Acyl_CoA_acyltransferase"/>
</dbReference>
<evidence type="ECO:0000256" key="1">
    <source>
        <dbReference type="SAM" id="MobiDB-lite"/>
    </source>
</evidence>
<dbReference type="Gene3D" id="3.40.630.30">
    <property type="match status" value="1"/>
</dbReference>
<dbReference type="InterPro" id="IPR000182">
    <property type="entry name" value="GNAT_dom"/>
</dbReference>
<proteinExistence type="predicted"/>
<sequence>MNTEHEAAPRQGSGPPPELGPGPGLTAMMARWRDGWIAARGYPGAHGPDGVLAVEVGEPGRAVEHVAVSTTPAEHVLLARRIGAGQWLTVPAADRAGTKQALRDAGLHVRAPERLMTVDLGDHPRRTPPAGYDVVSSTTAGGVLVVEVVTDGEVAAKGHLCVVGADAVADRIFTRPDHRRRGLGSVVMGALSARGLEAGARTGILVASADGYALYGSLGWRVAADVVIAERPEPAGQEARAGDRPSEAIE</sequence>
<organism evidence="3 4">
    <name type="scientific">Haloactinopolyspora alba</name>
    <dbReference type="NCBI Taxonomy" id="648780"/>
    <lineage>
        <taxon>Bacteria</taxon>
        <taxon>Bacillati</taxon>
        <taxon>Actinomycetota</taxon>
        <taxon>Actinomycetes</taxon>
        <taxon>Jiangellales</taxon>
        <taxon>Jiangellaceae</taxon>
        <taxon>Haloactinopolyspora</taxon>
    </lineage>
</organism>
<keyword evidence="3" id="KW-0808">Transferase</keyword>
<comment type="caution">
    <text evidence="3">The sequence shown here is derived from an EMBL/GenBank/DDBJ whole genome shotgun (WGS) entry which is preliminary data.</text>
</comment>
<dbReference type="PROSITE" id="PS51186">
    <property type="entry name" value="GNAT"/>
    <property type="match status" value="1"/>
</dbReference>
<dbReference type="Pfam" id="PF00583">
    <property type="entry name" value="Acetyltransf_1"/>
    <property type="match status" value="1"/>
</dbReference>
<feature type="region of interest" description="Disordered" evidence="1">
    <location>
        <begin position="1"/>
        <end position="25"/>
    </location>
</feature>
<accession>A0A2P8DY82</accession>
<feature type="domain" description="N-acetyltransferase" evidence="2">
    <location>
        <begin position="100"/>
        <end position="250"/>
    </location>
</feature>
<evidence type="ECO:0000313" key="4">
    <source>
        <dbReference type="Proteomes" id="UP000243528"/>
    </source>
</evidence>
<dbReference type="GO" id="GO:0016747">
    <property type="term" value="F:acyltransferase activity, transferring groups other than amino-acyl groups"/>
    <property type="evidence" value="ECO:0007669"/>
    <property type="project" value="InterPro"/>
</dbReference>
<dbReference type="SUPFAM" id="SSF55729">
    <property type="entry name" value="Acyl-CoA N-acyltransferases (Nat)"/>
    <property type="match status" value="1"/>
</dbReference>
<keyword evidence="4" id="KW-1185">Reference proteome</keyword>
<name>A0A2P8DY82_9ACTN</name>
<dbReference type="OrthoDB" id="4966223at2"/>
<dbReference type="Proteomes" id="UP000243528">
    <property type="component" value="Unassembled WGS sequence"/>
</dbReference>
<protein>
    <submittedName>
        <fullName evidence="3">Acetyltransferase (GNAT) family protein</fullName>
    </submittedName>
</protein>
<evidence type="ECO:0000313" key="3">
    <source>
        <dbReference type="EMBL" id="PSL02171.1"/>
    </source>
</evidence>
<evidence type="ECO:0000259" key="2">
    <source>
        <dbReference type="PROSITE" id="PS51186"/>
    </source>
</evidence>
<gene>
    <name evidence="3" type="ORF">CLV30_111126</name>
</gene>
<reference evidence="3 4" key="1">
    <citation type="submission" date="2018-03" db="EMBL/GenBank/DDBJ databases">
        <title>Genomic Encyclopedia of Archaeal and Bacterial Type Strains, Phase II (KMG-II): from individual species to whole genera.</title>
        <authorList>
            <person name="Goeker M."/>
        </authorList>
    </citation>
    <scope>NUCLEOTIDE SEQUENCE [LARGE SCALE GENOMIC DNA]</scope>
    <source>
        <strain evidence="3 4">DSM 45211</strain>
    </source>
</reference>
<dbReference type="EMBL" id="PYGE01000011">
    <property type="protein sequence ID" value="PSL02171.1"/>
    <property type="molecule type" value="Genomic_DNA"/>
</dbReference>